<accession>A0A9X2KCF8</accession>
<evidence type="ECO:0000313" key="3">
    <source>
        <dbReference type="Proteomes" id="UP001139722"/>
    </source>
</evidence>
<dbReference type="OrthoDB" id="4736893at2"/>
<protein>
    <submittedName>
        <fullName evidence="2">HicB family RNase H-like nuclease</fullName>
    </submittedName>
</protein>
<keyword evidence="3" id="KW-1185">Reference proteome</keyword>
<evidence type="ECO:0000259" key="1">
    <source>
        <dbReference type="Pfam" id="PF01402"/>
    </source>
</evidence>
<dbReference type="InterPro" id="IPR010985">
    <property type="entry name" value="Ribbon_hlx_hlx"/>
</dbReference>
<organism evidence="2 3">
    <name type="scientific">Agromyces terreus</name>
    <dbReference type="NCBI Taxonomy" id="424795"/>
    <lineage>
        <taxon>Bacteria</taxon>
        <taxon>Bacillati</taxon>
        <taxon>Actinomycetota</taxon>
        <taxon>Actinomycetes</taxon>
        <taxon>Micrococcales</taxon>
        <taxon>Microbacteriaceae</taxon>
        <taxon>Agromyces</taxon>
    </lineage>
</organism>
<comment type="caution">
    <text evidence="2">The sequence shown here is derived from an EMBL/GenBank/DDBJ whole genome shotgun (WGS) entry which is preliminary data.</text>
</comment>
<dbReference type="SUPFAM" id="SSF47598">
    <property type="entry name" value="Ribbon-helix-helix"/>
    <property type="match status" value="1"/>
</dbReference>
<sequence>MNTKARREFRVTPGTEFVDVETEDVIYHGQALSEGRVEAIVEDVRRANLIPGGKSLNGDGTHSRRLTLRVPDELYDVIEATAEERHSSVSKVAREALEEWFRKTAETTP</sequence>
<reference evidence="2" key="1">
    <citation type="submission" date="2022-06" db="EMBL/GenBank/DDBJ databases">
        <title>Sequencing the genomes of 1000 actinobacteria strains.</title>
        <authorList>
            <person name="Klenk H.-P."/>
        </authorList>
    </citation>
    <scope>NUCLEOTIDE SEQUENCE</scope>
    <source>
        <strain evidence="2">DSM 22016</strain>
    </source>
</reference>
<dbReference type="AlphaFoldDB" id="A0A9X2KCF8"/>
<dbReference type="InterPro" id="IPR013321">
    <property type="entry name" value="Arc_rbn_hlx_hlx"/>
</dbReference>
<dbReference type="Proteomes" id="UP001139722">
    <property type="component" value="Unassembled WGS sequence"/>
</dbReference>
<evidence type="ECO:0000313" key="2">
    <source>
        <dbReference type="EMBL" id="MCP2371321.1"/>
    </source>
</evidence>
<dbReference type="Gene3D" id="1.10.1220.10">
    <property type="entry name" value="Met repressor-like"/>
    <property type="match status" value="1"/>
</dbReference>
<dbReference type="RefSeq" id="WP_156999471.1">
    <property type="nucleotide sequence ID" value="NZ_BAAANU010000015.1"/>
</dbReference>
<name>A0A9X2KCF8_9MICO</name>
<proteinExistence type="predicted"/>
<dbReference type="EMBL" id="JAMZDY010000001">
    <property type="protein sequence ID" value="MCP2371321.1"/>
    <property type="molecule type" value="Genomic_DNA"/>
</dbReference>
<feature type="domain" description="Ribbon-helix-helix protein CopG" evidence="1">
    <location>
        <begin position="64"/>
        <end position="100"/>
    </location>
</feature>
<dbReference type="GO" id="GO:0006355">
    <property type="term" value="P:regulation of DNA-templated transcription"/>
    <property type="evidence" value="ECO:0007669"/>
    <property type="project" value="InterPro"/>
</dbReference>
<gene>
    <name evidence="2" type="ORF">BJ978_001997</name>
</gene>
<dbReference type="InterPro" id="IPR002145">
    <property type="entry name" value="CopG"/>
</dbReference>
<dbReference type="Pfam" id="PF01402">
    <property type="entry name" value="RHH_1"/>
    <property type="match status" value="1"/>
</dbReference>